<dbReference type="OrthoDB" id="6077919at2759"/>
<dbReference type="InterPro" id="IPR013087">
    <property type="entry name" value="Znf_C2H2_type"/>
</dbReference>
<evidence type="ECO:0000256" key="1">
    <source>
        <dbReference type="ARBA" id="ARBA00022723"/>
    </source>
</evidence>
<dbReference type="Pfam" id="PF00096">
    <property type="entry name" value="zf-C2H2"/>
    <property type="match status" value="1"/>
</dbReference>
<evidence type="ECO:0000313" key="8">
    <source>
        <dbReference type="Proteomes" id="UP000292052"/>
    </source>
</evidence>
<dbReference type="PROSITE" id="PS50157">
    <property type="entry name" value="ZINC_FINGER_C2H2_2"/>
    <property type="match status" value="5"/>
</dbReference>
<feature type="domain" description="C2H2-type" evidence="6">
    <location>
        <begin position="371"/>
        <end position="398"/>
    </location>
</feature>
<dbReference type="Gene3D" id="3.30.160.60">
    <property type="entry name" value="Classic Zinc Finger"/>
    <property type="match status" value="5"/>
</dbReference>
<comment type="caution">
    <text evidence="7">The sequence shown here is derived from an EMBL/GenBank/DDBJ whole genome shotgun (WGS) entry which is preliminary data.</text>
</comment>
<proteinExistence type="predicted"/>
<accession>A0A482VDL5</accession>
<name>A0A482VDL5_ASBVE</name>
<evidence type="ECO:0000256" key="3">
    <source>
        <dbReference type="ARBA" id="ARBA00022771"/>
    </source>
</evidence>
<dbReference type="Proteomes" id="UP000292052">
    <property type="component" value="Unassembled WGS sequence"/>
</dbReference>
<dbReference type="Pfam" id="PF12874">
    <property type="entry name" value="zf-met"/>
    <property type="match status" value="1"/>
</dbReference>
<dbReference type="EMBL" id="QDEB01112461">
    <property type="protein sequence ID" value="RZB41653.1"/>
    <property type="molecule type" value="Genomic_DNA"/>
</dbReference>
<keyword evidence="8" id="KW-1185">Reference proteome</keyword>
<evidence type="ECO:0000256" key="2">
    <source>
        <dbReference type="ARBA" id="ARBA00022737"/>
    </source>
</evidence>
<dbReference type="FunFam" id="3.30.160.60:FF:000100">
    <property type="entry name" value="Zinc finger 45-like"/>
    <property type="match status" value="1"/>
</dbReference>
<reference evidence="7 8" key="1">
    <citation type="submission" date="2017-03" db="EMBL/GenBank/DDBJ databases">
        <title>Genome of the blue death feigning beetle - Asbolus verrucosus.</title>
        <authorList>
            <person name="Rider S.D."/>
        </authorList>
    </citation>
    <scope>NUCLEOTIDE SEQUENCE [LARGE SCALE GENOMIC DNA]</scope>
    <source>
        <strain evidence="7">Butters</strain>
        <tissue evidence="7">Head and leg muscle</tissue>
    </source>
</reference>
<dbReference type="STRING" id="1661398.A0A482VDL5"/>
<dbReference type="AlphaFoldDB" id="A0A482VDL5"/>
<dbReference type="SMART" id="SM00355">
    <property type="entry name" value="ZnF_C2H2"/>
    <property type="match status" value="11"/>
</dbReference>
<dbReference type="PROSITE" id="PS00028">
    <property type="entry name" value="ZINC_FINGER_C2H2_1"/>
    <property type="match status" value="5"/>
</dbReference>
<sequence>MLEALTSKKVSLSNEGLTVVCLRCLLNLKLAYNFQQKVKKCEEKFTNRLQIKQELYTLQPESVSINENGDIKTDQETYKDLVKLCDNNCAICGFQIEDNLINDHVRKHFSEQQNCDLCDVSFSSVKLYRQHLLQHPPKVHQCSNCGAKFHYKSFYETHIKTVCLTKSAVLDSRISALGLQSKEAIKVLLDSKHKRKKPYALDEINDEDAKRQVFKLGLRSSKAIKVLLAAEKGEDHTCTVCFKKFSSRKTFLAHTHRTKKCNICNRDVSEHTYKRHVEDHTLGPQVCHLCGATLQNKSSLVTHIFYSHNNLRYKCDECGKLFKKRNARDLHIRKDHIGKPSHYCDTCGKGFYTGKFLQKHIKMTHLKLRPHICDFCNRGFSSHYALKTHRRQHTNETPYRCEICGDGFRQNVSLKAHRKSKHNIIEPKTCDCKVCGKGFASDVALYAHRRLH</sequence>
<keyword evidence="2" id="KW-0677">Repeat</keyword>
<evidence type="ECO:0000256" key="5">
    <source>
        <dbReference type="PROSITE-ProRule" id="PRU00042"/>
    </source>
</evidence>
<keyword evidence="1" id="KW-0479">Metal-binding</keyword>
<dbReference type="Pfam" id="PF13912">
    <property type="entry name" value="zf-C2H2_6"/>
    <property type="match status" value="3"/>
</dbReference>
<feature type="domain" description="C2H2-type" evidence="6">
    <location>
        <begin position="430"/>
        <end position="452"/>
    </location>
</feature>
<evidence type="ECO:0000313" key="7">
    <source>
        <dbReference type="EMBL" id="RZB41653.1"/>
    </source>
</evidence>
<feature type="domain" description="C2H2-type" evidence="6">
    <location>
        <begin position="342"/>
        <end position="370"/>
    </location>
</feature>
<protein>
    <recommendedName>
        <fullName evidence="6">C2H2-type domain-containing protein</fullName>
    </recommendedName>
</protein>
<gene>
    <name evidence="7" type="ORF">BDFB_008183</name>
</gene>
<dbReference type="SUPFAM" id="SSF57667">
    <property type="entry name" value="beta-beta-alpha zinc fingers"/>
    <property type="match status" value="4"/>
</dbReference>
<dbReference type="InterPro" id="IPR036236">
    <property type="entry name" value="Znf_C2H2_sf"/>
</dbReference>
<evidence type="ECO:0000256" key="4">
    <source>
        <dbReference type="ARBA" id="ARBA00022833"/>
    </source>
</evidence>
<dbReference type="GO" id="GO:0008270">
    <property type="term" value="F:zinc ion binding"/>
    <property type="evidence" value="ECO:0007669"/>
    <property type="project" value="UniProtKB-KW"/>
</dbReference>
<keyword evidence="4" id="KW-0862">Zinc</keyword>
<keyword evidence="3 5" id="KW-0863">Zinc-finger</keyword>
<evidence type="ECO:0000259" key="6">
    <source>
        <dbReference type="PROSITE" id="PS50157"/>
    </source>
</evidence>
<organism evidence="7 8">
    <name type="scientific">Asbolus verrucosus</name>
    <name type="common">Desert ironclad beetle</name>
    <dbReference type="NCBI Taxonomy" id="1661398"/>
    <lineage>
        <taxon>Eukaryota</taxon>
        <taxon>Metazoa</taxon>
        <taxon>Ecdysozoa</taxon>
        <taxon>Arthropoda</taxon>
        <taxon>Hexapoda</taxon>
        <taxon>Insecta</taxon>
        <taxon>Pterygota</taxon>
        <taxon>Neoptera</taxon>
        <taxon>Endopterygota</taxon>
        <taxon>Coleoptera</taxon>
        <taxon>Polyphaga</taxon>
        <taxon>Cucujiformia</taxon>
        <taxon>Tenebrionidae</taxon>
        <taxon>Pimeliinae</taxon>
        <taxon>Asbolus</taxon>
    </lineage>
</organism>
<feature type="domain" description="C2H2-type" evidence="6">
    <location>
        <begin position="313"/>
        <end position="341"/>
    </location>
</feature>
<feature type="domain" description="C2H2-type" evidence="6">
    <location>
        <begin position="399"/>
        <end position="427"/>
    </location>
</feature>
<dbReference type="PANTHER" id="PTHR24379">
    <property type="entry name" value="KRAB AND ZINC FINGER DOMAIN-CONTAINING"/>
    <property type="match status" value="1"/>
</dbReference>
<dbReference type="PANTHER" id="PTHR24379:SF127">
    <property type="entry name" value="BLOODY FINGERS-RELATED"/>
    <property type="match status" value="1"/>
</dbReference>